<organism evidence="1 2">
    <name type="scientific">Halalkalibacter kiskunsagensis</name>
    <dbReference type="NCBI Taxonomy" id="1548599"/>
    <lineage>
        <taxon>Bacteria</taxon>
        <taxon>Bacillati</taxon>
        <taxon>Bacillota</taxon>
        <taxon>Bacilli</taxon>
        <taxon>Bacillales</taxon>
        <taxon>Bacillaceae</taxon>
        <taxon>Halalkalibacter</taxon>
    </lineage>
</organism>
<accession>A0ABV6K794</accession>
<gene>
    <name evidence="1" type="ORF">ACFFHM_00960</name>
</gene>
<proteinExistence type="predicted"/>
<comment type="caution">
    <text evidence="1">The sequence shown here is derived from an EMBL/GenBank/DDBJ whole genome shotgun (WGS) entry which is preliminary data.</text>
</comment>
<reference evidence="1 2" key="1">
    <citation type="submission" date="2024-09" db="EMBL/GenBank/DDBJ databases">
        <authorList>
            <person name="Sun Q."/>
            <person name="Mori K."/>
        </authorList>
    </citation>
    <scope>NUCLEOTIDE SEQUENCE [LARGE SCALE GENOMIC DNA]</scope>
    <source>
        <strain evidence="1 2">NCAIM B.02610</strain>
    </source>
</reference>
<evidence type="ECO:0000313" key="1">
    <source>
        <dbReference type="EMBL" id="MFC0469173.1"/>
    </source>
</evidence>
<dbReference type="RefSeq" id="WP_335958371.1">
    <property type="nucleotide sequence ID" value="NZ_JAXBLX010000001.1"/>
</dbReference>
<evidence type="ECO:0000313" key="2">
    <source>
        <dbReference type="Proteomes" id="UP001589838"/>
    </source>
</evidence>
<protein>
    <submittedName>
        <fullName evidence="1">Competence protein ComK</fullName>
    </submittedName>
</protein>
<dbReference type="Proteomes" id="UP001589838">
    <property type="component" value="Unassembled WGS sequence"/>
</dbReference>
<dbReference type="Pfam" id="PF06338">
    <property type="entry name" value="ComK"/>
    <property type="match status" value="1"/>
</dbReference>
<dbReference type="InterPro" id="IPR010461">
    <property type="entry name" value="ComK"/>
</dbReference>
<keyword evidence="2" id="KW-1185">Reference proteome</keyword>
<sequence>MKIKVLPFYDINSDTNAILAANHFDYNTIVWERGQCYYVKEKAFKMIERACIEGGAGYEGRRNSVVYKTKARNKVPIPINPKEDIYAFPTCSPSAHECSWIFYPHVKDIAPNGNNAAKTIITFKNHKQLVLDVSYNIIKRQMHLTSYCVVLFSPIPIDRPRLG</sequence>
<name>A0ABV6K794_9BACI</name>
<dbReference type="EMBL" id="JBHLUX010000001">
    <property type="protein sequence ID" value="MFC0469173.1"/>
    <property type="molecule type" value="Genomic_DNA"/>
</dbReference>